<evidence type="ECO:0000313" key="3">
    <source>
        <dbReference type="EMBL" id="MFD0854686.1"/>
    </source>
</evidence>
<comment type="caution">
    <text evidence="3">The sequence shown here is derived from an EMBL/GenBank/DDBJ whole genome shotgun (WGS) entry which is preliminary data.</text>
</comment>
<dbReference type="Proteomes" id="UP001597083">
    <property type="component" value="Unassembled WGS sequence"/>
</dbReference>
<comment type="similarity">
    <text evidence="1">Belongs to the phosphate/phosphite/phosphonate binding protein family.</text>
</comment>
<reference evidence="4" key="1">
    <citation type="journal article" date="2019" name="Int. J. Syst. Evol. Microbiol.">
        <title>The Global Catalogue of Microorganisms (GCM) 10K type strain sequencing project: providing services to taxonomists for standard genome sequencing and annotation.</title>
        <authorList>
            <consortium name="The Broad Institute Genomics Platform"/>
            <consortium name="The Broad Institute Genome Sequencing Center for Infectious Disease"/>
            <person name="Wu L."/>
            <person name="Ma J."/>
        </authorList>
    </citation>
    <scope>NUCLEOTIDE SEQUENCE [LARGE SCALE GENOMIC DNA]</scope>
    <source>
        <strain evidence="4">JCM 31696</strain>
    </source>
</reference>
<sequence>MGSCVRHSITKSAPVPKRRAIWLLVAAFCVMLSACGTGEAEKNRQGVPTTLRVGLIPNIAPDEQKARYQPFGEHLAKQLGVRVELFVASDYAGVVEALASKHIDIAYLGGLSYVQAERQVKLTPMVTEVDRETGTREYRSAIVVRADSRFRQTRDLIDARASFAFGDVSSTSGSLYPRIMLVGAGARCSARTPTSCPPLSKV</sequence>
<keyword evidence="2" id="KW-0732">Signal</keyword>
<name>A0ABW3CM93_9ACTN</name>
<proteinExistence type="inferred from homology"/>
<keyword evidence="4" id="KW-1185">Reference proteome</keyword>
<gene>
    <name evidence="3" type="primary">phnD</name>
    <name evidence="3" type="ORF">ACFQ07_20780</name>
</gene>
<dbReference type="Gene3D" id="3.40.190.10">
    <property type="entry name" value="Periplasmic binding protein-like II"/>
    <property type="match status" value="1"/>
</dbReference>
<dbReference type="EMBL" id="JBHTIR010003110">
    <property type="protein sequence ID" value="MFD0854686.1"/>
    <property type="molecule type" value="Genomic_DNA"/>
</dbReference>
<dbReference type="SUPFAM" id="SSF53850">
    <property type="entry name" value="Periplasmic binding protein-like II"/>
    <property type="match status" value="1"/>
</dbReference>
<accession>A0ABW3CM93</accession>
<organism evidence="3 4">
    <name type="scientific">Actinomadura adrarensis</name>
    <dbReference type="NCBI Taxonomy" id="1819600"/>
    <lineage>
        <taxon>Bacteria</taxon>
        <taxon>Bacillati</taxon>
        <taxon>Actinomycetota</taxon>
        <taxon>Actinomycetes</taxon>
        <taxon>Streptosporangiales</taxon>
        <taxon>Thermomonosporaceae</taxon>
        <taxon>Actinomadura</taxon>
    </lineage>
</organism>
<dbReference type="PANTHER" id="PTHR35841:SF1">
    <property type="entry name" value="PHOSPHONATES-BINDING PERIPLASMIC PROTEIN"/>
    <property type="match status" value="1"/>
</dbReference>
<evidence type="ECO:0000256" key="2">
    <source>
        <dbReference type="ARBA" id="ARBA00022729"/>
    </source>
</evidence>
<feature type="non-terminal residue" evidence="3">
    <location>
        <position position="202"/>
    </location>
</feature>
<dbReference type="InterPro" id="IPR005770">
    <property type="entry name" value="PhnD"/>
</dbReference>
<dbReference type="PROSITE" id="PS51257">
    <property type="entry name" value="PROKAR_LIPOPROTEIN"/>
    <property type="match status" value="1"/>
</dbReference>
<dbReference type="PANTHER" id="PTHR35841">
    <property type="entry name" value="PHOSPHONATES-BINDING PERIPLASMIC PROTEIN"/>
    <property type="match status" value="1"/>
</dbReference>
<dbReference type="NCBIfam" id="TIGR01098">
    <property type="entry name" value="3A0109s03R"/>
    <property type="match status" value="1"/>
</dbReference>
<protein>
    <submittedName>
        <fullName evidence="3">Phosphate/phosphite/phosphonate ABC transporter substrate-binding protein</fullName>
    </submittedName>
</protein>
<dbReference type="Pfam" id="PF12974">
    <property type="entry name" value="Phosphonate-bd"/>
    <property type="match status" value="1"/>
</dbReference>
<evidence type="ECO:0000313" key="4">
    <source>
        <dbReference type="Proteomes" id="UP001597083"/>
    </source>
</evidence>
<evidence type="ECO:0000256" key="1">
    <source>
        <dbReference type="ARBA" id="ARBA00007162"/>
    </source>
</evidence>